<feature type="transmembrane region" description="Helical" evidence="7">
    <location>
        <begin position="273"/>
        <end position="298"/>
    </location>
</feature>
<protein>
    <submittedName>
        <fullName evidence="9">MFS transporter</fullName>
    </submittedName>
</protein>
<comment type="subcellular location">
    <subcellularLocation>
        <location evidence="1">Cell membrane</location>
        <topology evidence="1">Multi-pass membrane protein</topology>
    </subcellularLocation>
</comment>
<dbReference type="InterPro" id="IPR011701">
    <property type="entry name" value="MFS"/>
</dbReference>
<dbReference type="PANTHER" id="PTHR23501:SF197">
    <property type="entry name" value="COMD"/>
    <property type="match status" value="1"/>
</dbReference>
<dbReference type="PANTHER" id="PTHR23501">
    <property type="entry name" value="MAJOR FACILITATOR SUPERFAMILY"/>
    <property type="match status" value="1"/>
</dbReference>
<dbReference type="Pfam" id="PF07690">
    <property type="entry name" value="MFS_1"/>
    <property type="match status" value="1"/>
</dbReference>
<dbReference type="Gene3D" id="1.20.1250.20">
    <property type="entry name" value="MFS general substrate transporter like domains"/>
    <property type="match status" value="1"/>
</dbReference>
<sequence length="513" mass="53062">MSHLEPAADANPTNVKLVLGAVVATLLVASLGQTIISTALPIIVGDLGGIEHISWAITGYLLAATVSAPVFGKLGDMYGRKVMLQAGIAIFLVGSIIAAMSVNLAMLVFCRFIQGIGGGGLIVTAMAAVGDVLSPRERGKVQGYLGAVFGVSTVVGPLLGGLIVEMLNWRWLFLVNIPVGLVAFAVIAVAFETRTRGVKRSIDFAGAILLTTALSALVIYTSIGGTILPWLAPEALILPVVGVLALVGFIFAERRAAEPILPLSLFRNNAFRVSNGVGFIVGTAMFGTITYMPSYLLIVQGFGPTQAGLALLPMMIGLMGSSMLSGIFISRTGRYKHLPIVSTAILVVGALLLSTLAVDTPFLLVMFYMLLVGIGIGPVMSVGVTAIQNAVPHTVLGVATASAQMFRQIGGSLGVAILGAIFANRLAYETLAIGHPEGTAGFAAEALAAMPAGEQAAMMQAYVSALHPIYLVAAGAAVVAFILSWFLVEIPLSDRQPGQGRSGPAKAEPQAAE</sequence>
<evidence type="ECO:0000259" key="8">
    <source>
        <dbReference type="PROSITE" id="PS50850"/>
    </source>
</evidence>
<dbReference type="CDD" id="cd17502">
    <property type="entry name" value="MFS_Azr1_MDR_like"/>
    <property type="match status" value="1"/>
</dbReference>
<evidence type="ECO:0000256" key="2">
    <source>
        <dbReference type="ARBA" id="ARBA00022448"/>
    </source>
</evidence>
<feature type="transmembrane region" description="Helical" evidence="7">
    <location>
        <begin position="83"/>
        <end position="106"/>
    </location>
</feature>
<feature type="transmembrane region" description="Helical" evidence="7">
    <location>
        <begin position="144"/>
        <end position="163"/>
    </location>
</feature>
<organism evidence="9 10">
    <name type="scientific">Pelagibacterium lacus</name>
    <dbReference type="NCBI Taxonomy" id="2282655"/>
    <lineage>
        <taxon>Bacteria</taxon>
        <taxon>Pseudomonadati</taxon>
        <taxon>Pseudomonadota</taxon>
        <taxon>Alphaproteobacteria</taxon>
        <taxon>Hyphomicrobiales</taxon>
        <taxon>Devosiaceae</taxon>
        <taxon>Pelagibacterium</taxon>
    </lineage>
</organism>
<evidence type="ECO:0000256" key="5">
    <source>
        <dbReference type="ARBA" id="ARBA00022989"/>
    </source>
</evidence>
<dbReference type="GO" id="GO:0005886">
    <property type="term" value="C:plasma membrane"/>
    <property type="evidence" value="ECO:0007669"/>
    <property type="project" value="UniProtKB-SubCell"/>
</dbReference>
<evidence type="ECO:0000256" key="6">
    <source>
        <dbReference type="ARBA" id="ARBA00023136"/>
    </source>
</evidence>
<feature type="transmembrane region" description="Helical" evidence="7">
    <location>
        <begin position="235"/>
        <end position="252"/>
    </location>
</feature>
<gene>
    <name evidence="9" type="ORF">DVH29_04900</name>
</gene>
<dbReference type="RefSeq" id="WP_114645035.1">
    <property type="nucleotide sequence ID" value="NZ_QQNH01000004.1"/>
</dbReference>
<feature type="domain" description="Major facilitator superfamily (MFS) profile" evidence="8">
    <location>
        <begin position="18"/>
        <end position="492"/>
    </location>
</feature>
<feature type="transmembrane region" description="Helical" evidence="7">
    <location>
        <begin position="52"/>
        <end position="71"/>
    </location>
</feature>
<keyword evidence="10" id="KW-1185">Reference proteome</keyword>
<feature type="transmembrane region" description="Helical" evidence="7">
    <location>
        <begin position="408"/>
        <end position="428"/>
    </location>
</feature>
<accession>A0A369W5C3</accession>
<dbReference type="GO" id="GO:0022857">
    <property type="term" value="F:transmembrane transporter activity"/>
    <property type="evidence" value="ECO:0007669"/>
    <property type="project" value="InterPro"/>
</dbReference>
<feature type="transmembrane region" description="Helical" evidence="7">
    <location>
        <begin position="468"/>
        <end position="488"/>
    </location>
</feature>
<feature type="transmembrane region" description="Helical" evidence="7">
    <location>
        <begin position="112"/>
        <end position="132"/>
    </location>
</feature>
<dbReference type="EMBL" id="QQNH01000004">
    <property type="protein sequence ID" value="RDE09874.1"/>
    <property type="molecule type" value="Genomic_DNA"/>
</dbReference>
<evidence type="ECO:0000313" key="9">
    <source>
        <dbReference type="EMBL" id="RDE09874.1"/>
    </source>
</evidence>
<dbReference type="AlphaFoldDB" id="A0A369W5C3"/>
<keyword evidence="5 7" id="KW-1133">Transmembrane helix</keyword>
<evidence type="ECO:0000256" key="1">
    <source>
        <dbReference type="ARBA" id="ARBA00004651"/>
    </source>
</evidence>
<feature type="transmembrane region" description="Helical" evidence="7">
    <location>
        <begin position="338"/>
        <end position="358"/>
    </location>
</feature>
<evidence type="ECO:0000313" key="10">
    <source>
        <dbReference type="Proteomes" id="UP000253759"/>
    </source>
</evidence>
<dbReference type="PROSITE" id="PS50850">
    <property type="entry name" value="MFS"/>
    <property type="match status" value="1"/>
</dbReference>
<dbReference type="NCBIfam" id="TIGR00711">
    <property type="entry name" value="efflux_EmrB"/>
    <property type="match status" value="1"/>
</dbReference>
<feature type="transmembrane region" description="Helical" evidence="7">
    <location>
        <begin position="17"/>
        <end position="40"/>
    </location>
</feature>
<dbReference type="OrthoDB" id="9812221at2"/>
<feature type="transmembrane region" description="Helical" evidence="7">
    <location>
        <begin position="364"/>
        <end position="387"/>
    </location>
</feature>
<reference evidence="10" key="1">
    <citation type="submission" date="2018-07" db="EMBL/GenBank/DDBJ databases">
        <authorList>
            <person name="Liu B.-T."/>
            <person name="Du Z."/>
        </authorList>
    </citation>
    <scope>NUCLEOTIDE SEQUENCE [LARGE SCALE GENOMIC DNA]</scope>
    <source>
        <strain evidence="10">XYN52</strain>
    </source>
</reference>
<dbReference type="PRINTS" id="PR01036">
    <property type="entry name" value="TCRTETB"/>
</dbReference>
<evidence type="ECO:0000256" key="7">
    <source>
        <dbReference type="SAM" id="Phobius"/>
    </source>
</evidence>
<keyword evidence="3" id="KW-1003">Cell membrane</keyword>
<feature type="transmembrane region" description="Helical" evidence="7">
    <location>
        <begin position="203"/>
        <end position="223"/>
    </location>
</feature>
<proteinExistence type="predicted"/>
<dbReference type="Gene3D" id="1.20.1720.10">
    <property type="entry name" value="Multidrug resistance protein D"/>
    <property type="match status" value="1"/>
</dbReference>
<dbReference type="InterPro" id="IPR020846">
    <property type="entry name" value="MFS_dom"/>
</dbReference>
<dbReference type="FunFam" id="1.20.1720.10:FF:000004">
    <property type="entry name" value="EmrB/QacA family drug resistance transporter"/>
    <property type="match status" value="1"/>
</dbReference>
<dbReference type="Proteomes" id="UP000253759">
    <property type="component" value="Unassembled WGS sequence"/>
</dbReference>
<evidence type="ECO:0000256" key="4">
    <source>
        <dbReference type="ARBA" id="ARBA00022692"/>
    </source>
</evidence>
<keyword evidence="6 7" id="KW-0472">Membrane</keyword>
<dbReference type="InterPro" id="IPR004638">
    <property type="entry name" value="EmrB-like"/>
</dbReference>
<feature type="transmembrane region" description="Helical" evidence="7">
    <location>
        <begin position="169"/>
        <end position="191"/>
    </location>
</feature>
<name>A0A369W5C3_9HYPH</name>
<comment type="caution">
    <text evidence="9">The sequence shown here is derived from an EMBL/GenBank/DDBJ whole genome shotgun (WGS) entry which is preliminary data.</text>
</comment>
<dbReference type="SUPFAM" id="SSF103473">
    <property type="entry name" value="MFS general substrate transporter"/>
    <property type="match status" value="1"/>
</dbReference>
<dbReference type="InterPro" id="IPR036259">
    <property type="entry name" value="MFS_trans_sf"/>
</dbReference>
<feature type="transmembrane region" description="Helical" evidence="7">
    <location>
        <begin position="310"/>
        <end position="329"/>
    </location>
</feature>
<keyword evidence="4 7" id="KW-0812">Transmembrane</keyword>
<evidence type="ECO:0000256" key="3">
    <source>
        <dbReference type="ARBA" id="ARBA00022475"/>
    </source>
</evidence>
<keyword evidence="2" id="KW-0813">Transport</keyword>